<proteinExistence type="predicted"/>
<dbReference type="Ensembl" id="ENSCUST00005019694.1">
    <property type="protein sequence ID" value="ENSCUSP00005018971.1"/>
    <property type="gene ID" value="ENSCUSG00005012172.1"/>
</dbReference>
<dbReference type="InterPro" id="IPR017907">
    <property type="entry name" value="Znf_RING_CS"/>
</dbReference>
<evidence type="ECO:0000256" key="3">
    <source>
        <dbReference type="ARBA" id="ARBA00022833"/>
    </source>
</evidence>
<dbReference type="SMART" id="SM00184">
    <property type="entry name" value="RING"/>
    <property type="match status" value="1"/>
</dbReference>
<evidence type="ECO:0000313" key="7">
    <source>
        <dbReference type="Proteomes" id="UP000694563"/>
    </source>
</evidence>
<evidence type="ECO:0000256" key="1">
    <source>
        <dbReference type="ARBA" id="ARBA00022723"/>
    </source>
</evidence>
<evidence type="ECO:0000256" key="4">
    <source>
        <dbReference type="PROSITE-ProRule" id="PRU00175"/>
    </source>
</evidence>
<keyword evidence="2 4" id="KW-0863">Zinc-finger</keyword>
<dbReference type="InterPro" id="IPR001841">
    <property type="entry name" value="Znf_RING"/>
</dbReference>
<feature type="domain" description="RING-type" evidence="5">
    <location>
        <begin position="14"/>
        <end position="53"/>
    </location>
</feature>
<reference evidence="6" key="2">
    <citation type="submission" date="2025-09" db="UniProtKB">
        <authorList>
            <consortium name="Ensembl"/>
        </authorList>
    </citation>
    <scope>IDENTIFICATION</scope>
</reference>
<dbReference type="Proteomes" id="UP000694563">
    <property type="component" value="Unassembled WGS sequence"/>
</dbReference>
<evidence type="ECO:0000259" key="5">
    <source>
        <dbReference type="PROSITE" id="PS50089"/>
    </source>
</evidence>
<dbReference type="Gene3D" id="3.30.40.10">
    <property type="entry name" value="Zinc/RING finger domain, C3HC4 (zinc finger)"/>
    <property type="match status" value="1"/>
</dbReference>
<dbReference type="InterPro" id="IPR013083">
    <property type="entry name" value="Znf_RING/FYVE/PHD"/>
</dbReference>
<evidence type="ECO:0000256" key="2">
    <source>
        <dbReference type="ARBA" id="ARBA00022771"/>
    </source>
</evidence>
<dbReference type="SUPFAM" id="SSF57850">
    <property type="entry name" value="RING/U-box"/>
    <property type="match status" value="1"/>
</dbReference>
<protein>
    <recommendedName>
        <fullName evidence="5">RING-type domain-containing protein</fullName>
    </recommendedName>
</protein>
<organism evidence="6 7">
    <name type="scientific">Catharus ustulatus</name>
    <name type="common">Russet-backed thrush</name>
    <name type="synonym">Hylocichla ustulatus</name>
    <dbReference type="NCBI Taxonomy" id="91951"/>
    <lineage>
        <taxon>Eukaryota</taxon>
        <taxon>Metazoa</taxon>
        <taxon>Chordata</taxon>
        <taxon>Craniata</taxon>
        <taxon>Vertebrata</taxon>
        <taxon>Euteleostomi</taxon>
        <taxon>Archelosauria</taxon>
        <taxon>Archosauria</taxon>
        <taxon>Dinosauria</taxon>
        <taxon>Saurischia</taxon>
        <taxon>Theropoda</taxon>
        <taxon>Coelurosauria</taxon>
        <taxon>Aves</taxon>
        <taxon>Neognathae</taxon>
        <taxon>Neoaves</taxon>
        <taxon>Telluraves</taxon>
        <taxon>Australaves</taxon>
        <taxon>Passeriformes</taxon>
        <taxon>Turdidae</taxon>
        <taxon>Catharus</taxon>
    </lineage>
</organism>
<keyword evidence="1" id="KW-0479">Metal-binding</keyword>
<name>A0A8C3UZ92_CATUS</name>
<dbReference type="PROSITE" id="PS00518">
    <property type="entry name" value="ZF_RING_1"/>
    <property type="match status" value="1"/>
</dbReference>
<dbReference type="Pfam" id="PF13639">
    <property type="entry name" value="zf-RING_2"/>
    <property type="match status" value="1"/>
</dbReference>
<dbReference type="AlphaFoldDB" id="A0A8C3UZ92"/>
<reference evidence="6" key="1">
    <citation type="submission" date="2025-08" db="UniProtKB">
        <authorList>
            <consortium name="Ensembl"/>
        </authorList>
    </citation>
    <scope>IDENTIFICATION</scope>
</reference>
<sequence>MPSLVIVPVKKLNCPICQDTWDDMASALPCRHQFCLGCILRWATTNPSCPLCRTQIETVRFSERETLCILTSQVSQNVTSLSQIFRGFSRFEFGMFPVFKRSQ</sequence>
<dbReference type="PANTHER" id="PTHR15315">
    <property type="entry name" value="RING FINGER PROTEIN 41, 151"/>
    <property type="match status" value="1"/>
</dbReference>
<dbReference type="PROSITE" id="PS50089">
    <property type="entry name" value="ZF_RING_2"/>
    <property type="match status" value="1"/>
</dbReference>
<evidence type="ECO:0000313" key="6">
    <source>
        <dbReference type="Ensembl" id="ENSCUSP00005018971.1"/>
    </source>
</evidence>
<keyword evidence="3" id="KW-0862">Zinc</keyword>
<dbReference type="GO" id="GO:0008270">
    <property type="term" value="F:zinc ion binding"/>
    <property type="evidence" value="ECO:0007669"/>
    <property type="project" value="UniProtKB-KW"/>
</dbReference>
<keyword evidence="7" id="KW-1185">Reference proteome</keyword>
<accession>A0A8C3UZ92</accession>
<dbReference type="PANTHER" id="PTHR15315:SF26">
    <property type="entry name" value="E3 UBIQUITIN-PROTEIN LIGASE NRDP1"/>
    <property type="match status" value="1"/>
</dbReference>